<dbReference type="Proteomes" id="UP001195903">
    <property type="component" value="Unassembled WGS sequence"/>
</dbReference>
<dbReference type="Gene3D" id="1.50.10.10">
    <property type="match status" value="1"/>
</dbReference>
<gene>
    <name evidence="4" type="ORF">KJI95_10990</name>
</gene>
<evidence type="ECO:0000313" key="5">
    <source>
        <dbReference type="Proteomes" id="UP001195903"/>
    </source>
</evidence>
<dbReference type="PANTHER" id="PTHR23403">
    <property type="entry name" value="TREHALASE"/>
    <property type="match status" value="1"/>
</dbReference>
<evidence type="ECO:0000259" key="3">
    <source>
        <dbReference type="Pfam" id="PF22422"/>
    </source>
</evidence>
<keyword evidence="1" id="KW-0175">Coiled coil</keyword>
<dbReference type="SUPFAM" id="SSF48208">
    <property type="entry name" value="Six-hairpin glycosidases"/>
    <property type="match status" value="1"/>
</dbReference>
<dbReference type="InterPro" id="IPR012341">
    <property type="entry name" value="6hp_glycosidase-like_sf"/>
</dbReference>
<evidence type="ECO:0000256" key="1">
    <source>
        <dbReference type="SAM" id="Coils"/>
    </source>
</evidence>
<dbReference type="InterPro" id="IPR008928">
    <property type="entry name" value="6-hairpin_glycosidase_sf"/>
</dbReference>
<feature type="domain" description="Glucosidase YgjK N-terminal" evidence="2">
    <location>
        <begin position="44"/>
        <end position="164"/>
    </location>
</feature>
<proteinExistence type="predicted"/>
<protein>
    <submittedName>
        <fullName evidence="4">Cell wall anchor protein</fullName>
    </submittedName>
</protein>
<feature type="domain" description="Mannosylglycerate hydrolase MGH1-like glycoside hydrolase" evidence="3">
    <location>
        <begin position="319"/>
        <end position="688"/>
    </location>
</feature>
<accession>A0ABS5V3L6</accession>
<evidence type="ECO:0000313" key="4">
    <source>
        <dbReference type="EMBL" id="MBT1445044.1"/>
    </source>
</evidence>
<sequence>MSGAATPAISATLKPQATALPYAGVPPSSESRDKLGNLIPAAVYTDLGAWHGFHLPTAAAVGSFPGPLIIAEEYSIHLSKAMERLSISQGGQLLPLAQAKVTLSAEPWGLYQRLDWPELSVTLALEYLDARTAIVTTGVINQAQRPQQLTLHWQGEPFAEHSGEALTSEPKLGERQISWAMNDRADTWNLLLNGASYRISFETPLSLSAAAQKGYRGELTISLSAGEQRVFRSAHRYFHTRAEVSEFAFDWGRVDGALKANKARWQQRFARLGASGDRALDGAAQKAVMTLLHNWRSAAGAIRRDAITPSVTYKWFNGVWAWDSWKQAAALARFDAGLAKSNVEAMFDYQFGADDKLRPQDEGNLPDAIFYNQSPERGGRGGNWNERNGKPPLAAWAVWEINKQAPDHEFVKRMYPKLVAYHEWWYRNRDHNQNGLAEYGANLHSAHVKDGKPDSKAILEAAAWESGMDNAPRFDARPSLKVLENRDRAGKLLGYSVSQESVDLNSYLYAEKGYLAEFADELGLKEEAARWREQAERLKAQIQTLMWDEEQGFFFDRDSISGERLVSLGKGVEGWIPLWARAAAKAQGERIIREQLEPGRFGSLIPFPTVSVDNPAFAPSRYWRGPVWLDQLYFALEGMENYGGATQIRPLVLRLFQQGQGIIGDGPIRENYQPLTGEGLHATNFSWSASVLLLAHQRWLLPPAINQ</sequence>
<dbReference type="InterPro" id="IPR001661">
    <property type="entry name" value="Glyco_hydro_37"/>
</dbReference>
<dbReference type="Pfam" id="PF21152">
    <property type="entry name" value="YgjK_N"/>
    <property type="match status" value="1"/>
</dbReference>
<dbReference type="PANTHER" id="PTHR23403:SF1">
    <property type="entry name" value="TREHALASE"/>
    <property type="match status" value="1"/>
</dbReference>
<feature type="coiled-coil region" evidence="1">
    <location>
        <begin position="521"/>
        <end position="548"/>
    </location>
</feature>
<dbReference type="Gene3D" id="2.70.98.50">
    <property type="entry name" value="putative glycoside hydrolase family protein from bacillus halodurans"/>
    <property type="match status" value="1"/>
</dbReference>
<dbReference type="EMBL" id="JAHEPS010000004">
    <property type="protein sequence ID" value="MBT1445044.1"/>
    <property type="molecule type" value="Genomic_DNA"/>
</dbReference>
<dbReference type="InterPro" id="IPR048450">
    <property type="entry name" value="YgjK_N"/>
</dbReference>
<comment type="caution">
    <text evidence="4">The sequence shown here is derived from an EMBL/GenBank/DDBJ whole genome shotgun (WGS) entry which is preliminary data.</text>
</comment>
<name>A0ABS5V3L6_9GAMM</name>
<reference evidence="4 5" key="1">
    <citation type="submission" date="2021-05" db="EMBL/GenBank/DDBJ databases">
        <title>Shewanella sp. JM162201.</title>
        <authorList>
            <person name="Xu S."/>
            <person name="Li A."/>
        </authorList>
    </citation>
    <scope>NUCLEOTIDE SEQUENCE [LARGE SCALE GENOMIC DNA]</scope>
    <source>
        <strain evidence="4 5">JM162201</strain>
    </source>
</reference>
<dbReference type="InterPro" id="IPR054491">
    <property type="entry name" value="MGH1-like_GH"/>
</dbReference>
<organism evidence="4 5">
    <name type="scientific">Shewanella jiangmenensis</name>
    <dbReference type="NCBI Taxonomy" id="2837387"/>
    <lineage>
        <taxon>Bacteria</taxon>
        <taxon>Pseudomonadati</taxon>
        <taxon>Pseudomonadota</taxon>
        <taxon>Gammaproteobacteria</taxon>
        <taxon>Alteromonadales</taxon>
        <taxon>Shewanellaceae</taxon>
        <taxon>Shewanella</taxon>
    </lineage>
</organism>
<keyword evidence="5" id="KW-1185">Reference proteome</keyword>
<evidence type="ECO:0000259" key="2">
    <source>
        <dbReference type="Pfam" id="PF21152"/>
    </source>
</evidence>
<dbReference type="Pfam" id="PF22422">
    <property type="entry name" value="MGH1-like_GH"/>
    <property type="match status" value="1"/>
</dbReference>